<evidence type="ECO:0000313" key="3">
    <source>
        <dbReference type="Proteomes" id="UP000724874"/>
    </source>
</evidence>
<sequence length="70" mass="8226">MGLFIFFYTFLPASSSFFLELCINVRMAMDGWAFTYFLSTSAIICSAFFGLIRRLFGFYCLLRDDHVLFY</sequence>
<evidence type="ECO:0000313" key="2">
    <source>
        <dbReference type="EMBL" id="KAF8907857.1"/>
    </source>
</evidence>
<keyword evidence="1" id="KW-0812">Transmembrane</keyword>
<gene>
    <name evidence="2" type="ORF">CPB84DRAFT_1767745</name>
</gene>
<keyword evidence="1" id="KW-1133">Transmembrane helix</keyword>
<dbReference type="AlphaFoldDB" id="A0A9P5NWN1"/>
<dbReference type="Proteomes" id="UP000724874">
    <property type="component" value="Unassembled WGS sequence"/>
</dbReference>
<keyword evidence="1" id="KW-0472">Membrane</keyword>
<comment type="caution">
    <text evidence="2">The sequence shown here is derived from an EMBL/GenBank/DDBJ whole genome shotgun (WGS) entry which is preliminary data.</text>
</comment>
<evidence type="ECO:0000256" key="1">
    <source>
        <dbReference type="SAM" id="Phobius"/>
    </source>
</evidence>
<dbReference type="EMBL" id="JADNYJ010000013">
    <property type="protein sequence ID" value="KAF8907857.1"/>
    <property type="molecule type" value="Genomic_DNA"/>
</dbReference>
<protein>
    <submittedName>
        <fullName evidence="2">Uncharacterized protein</fullName>
    </submittedName>
</protein>
<proteinExistence type="predicted"/>
<name>A0A9P5NWN1_GYMJU</name>
<accession>A0A9P5NWN1</accession>
<feature type="transmembrane region" description="Helical" evidence="1">
    <location>
        <begin position="31"/>
        <end position="52"/>
    </location>
</feature>
<reference evidence="2" key="1">
    <citation type="submission" date="2020-11" db="EMBL/GenBank/DDBJ databases">
        <authorList>
            <consortium name="DOE Joint Genome Institute"/>
            <person name="Ahrendt S."/>
            <person name="Riley R."/>
            <person name="Andreopoulos W."/>
            <person name="LaButti K."/>
            <person name="Pangilinan J."/>
            <person name="Ruiz-duenas F.J."/>
            <person name="Barrasa J.M."/>
            <person name="Sanchez-Garcia M."/>
            <person name="Camarero S."/>
            <person name="Miyauchi S."/>
            <person name="Serrano A."/>
            <person name="Linde D."/>
            <person name="Babiker R."/>
            <person name="Drula E."/>
            <person name="Ayuso-Fernandez I."/>
            <person name="Pacheco R."/>
            <person name="Padilla G."/>
            <person name="Ferreira P."/>
            <person name="Barriuso J."/>
            <person name="Kellner H."/>
            <person name="Castanera R."/>
            <person name="Alfaro M."/>
            <person name="Ramirez L."/>
            <person name="Pisabarro A.G."/>
            <person name="Kuo A."/>
            <person name="Tritt A."/>
            <person name="Lipzen A."/>
            <person name="He G."/>
            <person name="Yan M."/>
            <person name="Ng V."/>
            <person name="Cullen D."/>
            <person name="Martin F."/>
            <person name="Rosso M.-N."/>
            <person name="Henrissat B."/>
            <person name="Hibbett D."/>
            <person name="Martinez A.T."/>
            <person name="Grigoriev I.V."/>
        </authorList>
    </citation>
    <scope>NUCLEOTIDE SEQUENCE</scope>
    <source>
        <strain evidence="2">AH 44721</strain>
    </source>
</reference>
<organism evidence="2 3">
    <name type="scientific">Gymnopilus junonius</name>
    <name type="common">Spectacular rustgill mushroom</name>
    <name type="synonym">Gymnopilus spectabilis subsp. junonius</name>
    <dbReference type="NCBI Taxonomy" id="109634"/>
    <lineage>
        <taxon>Eukaryota</taxon>
        <taxon>Fungi</taxon>
        <taxon>Dikarya</taxon>
        <taxon>Basidiomycota</taxon>
        <taxon>Agaricomycotina</taxon>
        <taxon>Agaricomycetes</taxon>
        <taxon>Agaricomycetidae</taxon>
        <taxon>Agaricales</taxon>
        <taxon>Agaricineae</taxon>
        <taxon>Hymenogastraceae</taxon>
        <taxon>Gymnopilus</taxon>
    </lineage>
</organism>
<keyword evidence="3" id="KW-1185">Reference proteome</keyword>